<protein>
    <recommendedName>
        <fullName evidence="4">SRCR domain-containing protein</fullName>
    </recommendedName>
</protein>
<evidence type="ECO:0000256" key="2">
    <source>
        <dbReference type="PROSITE-ProRule" id="PRU00196"/>
    </source>
</evidence>
<evidence type="ECO:0000313" key="6">
    <source>
        <dbReference type="Proteomes" id="UP000245119"/>
    </source>
</evidence>
<keyword evidence="3" id="KW-0732">Signal</keyword>
<keyword evidence="1 2" id="KW-1015">Disulfide bond</keyword>
<dbReference type="SMART" id="SM00202">
    <property type="entry name" value="SR"/>
    <property type="match status" value="1"/>
</dbReference>
<keyword evidence="6" id="KW-1185">Reference proteome</keyword>
<evidence type="ECO:0000259" key="4">
    <source>
        <dbReference type="PROSITE" id="PS50287"/>
    </source>
</evidence>
<feature type="domain" description="SRCR" evidence="4">
    <location>
        <begin position="113"/>
        <end position="149"/>
    </location>
</feature>
<dbReference type="GO" id="GO:0016020">
    <property type="term" value="C:membrane"/>
    <property type="evidence" value="ECO:0007669"/>
    <property type="project" value="InterPro"/>
</dbReference>
<dbReference type="PANTHER" id="PTHR48071:SF18">
    <property type="entry name" value="DELETED IN MALIGNANT BRAIN TUMORS 1 PROTEIN-RELATED"/>
    <property type="match status" value="1"/>
</dbReference>
<proteinExistence type="predicted"/>
<dbReference type="PROSITE" id="PS50287">
    <property type="entry name" value="SRCR_2"/>
    <property type="match status" value="3"/>
</dbReference>
<organism evidence="5 6">
    <name type="scientific">Pomacea canaliculata</name>
    <name type="common">Golden apple snail</name>
    <dbReference type="NCBI Taxonomy" id="400727"/>
    <lineage>
        <taxon>Eukaryota</taxon>
        <taxon>Metazoa</taxon>
        <taxon>Spiralia</taxon>
        <taxon>Lophotrochozoa</taxon>
        <taxon>Mollusca</taxon>
        <taxon>Gastropoda</taxon>
        <taxon>Caenogastropoda</taxon>
        <taxon>Architaenioglossa</taxon>
        <taxon>Ampullarioidea</taxon>
        <taxon>Ampullariidae</taxon>
        <taxon>Pomacea</taxon>
    </lineage>
</organism>
<comment type="caution">
    <text evidence="2">Lacks conserved residue(s) required for the propagation of feature annotation.</text>
</comment>
<feature type="domain" description="SRCR" evidence="4">
    <location>
        <begin position="1"/>
        <end position="69"/>
    </location>
</feature>
<gene>
    <name evidence="5" type="ORF">C0Q70_12984</name>
</gene>
<feature type="signal peptide" evidence="3">
    <location>
        <begin position="1"/>
        <end position="18"/>
    </location>
</feature>
<dbReference type="Proteomes" id="UP000245119">
    <property type="component" value="Linkage Group LG7"/>
</dbReference>
<dbReference type="AlphaFoldDB" id="A0A2T7P326"/>
<accession>A0A2T7P326</accession>
<dbReference type="Gene3D" id="3.10.250.10">
    <property type="entry name" value="SRCR-like domain"/>
    <property type="match status" value="3"/>
</dbReference>
<evidence type="ECO:0000256" key="1">
    <source>
        <dbReference type="ARBA" id="ARBA00023157"/>
    </source>
</evidence>
<name>A0A2T7P326_POMCA</name>
<dbReference type="InterPro" id="IPR036772">
    <property type="entry name" value="SRCR-like_dom_sf"/>
</dbReference>
<sequence length="360" mass="40419">MLTLVTFGISIKSAAVVAATSNAYGAGTGRIILDGVNCTGTEMSLSECEHKPLYSHNCNHSDDVGVICKEALEQQLLAQVYTEQEQEEFTSINSAVVADRTDEYGAATGRTILDGLSCTGTEMSLLECSHEPLYSTDCRPTDDVIVICEEGTEMSLLECEHKPLYSHNCRHSDGVGVICEDGNKSHHRQKQLQQNRHLDYESHHRKEQPHQNRNAMFWILGCETGLERQNKEPLMQELIKQVFSVLGEKEKEELPSVNFIIANNNRTKAGSFVSLAQMFDIFQTNVINDFRLTGERLPNRLLSLSLKRLILANHNIADNNNYNGKDYKAVENYAAYIMTCPEYFADGEEVQQLCVEQCRV</sequence>
<reference evidence="5 6" key="1">
    <citation type="submission" date="2018-04" db="EMBL/GenBank/DDBJ databases">
        <title>The genome of golden apple snail Pomacea canaliculata provides insight into stress tolerance and invasive adaptation.</title>
        <authorList>
            <person name="Liu C."/>
            <person name="Liu B."/>
            <person name="Ren Y."/>
            <person name="Zhang Y."/>
            <person name="Wang H."/>
            <person name="Li S."/>
            <person name="Jiang F."/>
            <person name="Yin L."/>
            <person name="Zhang G."/>
            <person name="Qian W."/>
            <person name="Fan W."/>
        </authorList>
    </citation>
    <scope>NUCLEOTIDE SEQUENCE [LARGE SCALE GENOMIC DNA]</scope>
    <source>
        <strain evidence="5">SZHN2017</strain>
        <tissue evidence="5">Muscle</tissue>
    </source>
</reference>
<feature type="disulfide bond" evidence="2">
    <location>
        <begin position="118"/>
        <end position="128"/>
    </location>
</feature>
<feature type="disulfide bond" evidence="2">
    <location>
        <begin position="38"/>
        <end position="48"/>
    </location>
</feature>
<feature type="domain" description="SRCR" evidence="4">
    <location>
        <begin position="150"/>
        <end position="180"/>
    </location>
</feature>
<evidence type="ECO:0000313" key="5">
    <source>
        <dbReference type="EMBL" id="PVD27810.1"/>
    </source>
</evidence>
<dbReference type="InterPro" id="IPR001190">
    <property type="entry name" value="SRCR"/>
</dbReference>
<dbReference type="PANTHER" id="PTHR48071">
    <property type="entry name" value="SRCR DOMAIN-CONTAINING PROTEIN"/>
    <property type="match status" value="1"/>
</dbReference>
<dbReference type="STRING" id="400727.A0A2T7P326"/>
<comment type="caution">
    <text evidence="5">The sequence shown here is derived from an EMBL/GenBank/DDBJ whole genome shotgun (WGS) entry which is preliminary data.</text>
</comment>
<evidence type="ECO:0000256" key="3">
    <source>
        <dbReference type="SAM" id="SignalP"/>
    </source>
</evidence>
<dbReference type="Pfam" id="PF00530">
    <property type="entry name" value="SRCR"/>
    <property type="match status" value="2"/>
</dbReference>
<feature type="chain" id="PRO_5015742280" description="SRCR domain-containing protein" evidence="3">
    <location>
        <begin position="19"/>
        <end position="360"/>
    </location>
</feature>
<dbReference type="SUPFAM" id="SSF56487">
    <property type="entry name" value="SRCR-like"/>
    <property type="match status" value="3"/>
</dbReference>
<dbReference type="EMBL" id="PZQS01000007">
    <property type="protein sequence ID" value="PVD27810.1"/>
    <property type="molecule type" value="Genomic_DNA"/>
</dbReference>